<proteinExistence type="predicted"/>
<feature type="region of interest" description="Disordered" evidence="1">
    <location>
        <begin position="39"/>
        <end position="93"/>
    </location>
</feature>
<dbReference type="AlphaFoldDB" id="A0A8K0UNC0"/>
<accession>A0A8K0UNC0</accession>
<name>A0A8K0UNC0_9AGAR</name>
<evidence type="ECO:0000313" key="4">
    <source>
        <dbReference type="Proteomes" id="UP000813824"/>
    </source>
</evidence>
<sequence>MRFSFISAFFFVTLTFVNAAPLKNTATYPNYYPDKGTPGVIESPHASAESSSPAPPSYLPYVPTHDPEEGSSEAESLNSTCGPEFPCITVQSS</sequence>
<reference evidence="3" key="1">
    <citation type="journal article" date="2021" name="New Phytol.">
        <title>Evolutionary innovations through gain and loss of genes in the ectomycorrhizal Boletales.</title>
        <authorList>
            <person name="Wu G."/>
            <person name="Miyauchi S."/>
            <person name="Morin E."/>
            <person name="Kuo A."/>
            <person name="Drula E."/>
            <person name="Varga T."/>
            <person name="Kohler A."/>
            <person name="Feng B."/>
            <person name="Cao Y."/>
            <person name="Lipzen A."/>
            <person name="Daum C."/>
            <person name="Hundley H."/>
            <person name="Pangilinan J."/>
            <person name="Johnson J."/>
            <person name="Barry K."/>
            <person name="LaButti K."/>
            <person name="Ng V."/>
            <person name="Ahrendt S."/>
            <person name="Min B."/>
            <person name="Choi I.G."/>
            <person name="Park H."/>
            <person name="Plett J.M."/>
            <person name="Magnuson J."/>
            <person name="Spatafora J.W."/>
            <person name="Nagy L.G."/>
            <person name="Henrissat B."/>
            <person name="Grigoriev I.V."/>
            <person name="Yang Z.L."/>
            <person name="Xu J."/>
            <person name="Martin F.M."/>
        </authorList>
    </citation>
    <scope>NUCLEOTIDE SEQUENCE</scope>
    <source>
        <strain evidence="3">KKN 215</strain>
    </source>
</reference>
<evidence type="ECO:0000256" key="2">
    <source>
        <dbReference type="SAM" id="SignalP"/>
    </source>
</evidence>
<feature type="compositionally biased region" description="Low complexity" evidence="1">
    <location>
        <begin position="42"/>
        <end position="52"/>
    </location>
</feature>
<dbReference type="Proteomes" id="UP000813824">
    <property type="component" value="Unassembled WGS sequence"/>
</dbReference>
<feature type="chain" id="PRO_5035469198" evidence="2">
    <location>
        <begin position="20"/>
        <end position="93"/>
    </location>
</feature>
<gene>
    <name evidence="3" type="ORF">BXZ70DRAFT_129976</name>
</gene>
<keyword evidence="2" id="KW-0732">Signal</keyword>
<evidence type="ECO:0000313" key="3">
    <source>
        <dbReference type="EMBL" id="KAH8100819.1"/>
    </source>
</evidence>
<protein>
    <submittedName>
        <fullName evidence="3">Uncharacterized protein</fullName>
    </submittedName>
</protein>
<dbReference type="EMBL" id="JAEVFJ010000014">
    <property type="protein sequence ID" value="KAH8100819.1"/>
    <property type="molecule type" value="Genomic_DNA"/>
</dbReference>
<keyword evidence="4" id="KW-1185">Reference proteome</keyword>
<comment type="caution">
    <text evidence="3">The sequence shown here is derived from an EMBL/GenBank/DDBJ whole genome shotgun (WGS) entry which is preliminary data.</text>
</comment>
<organism evidence="3 4">
    <name type="scientific">Cristinia sonorae</name>
    <dbReference type="NCBI Taxonomy" id="1940300"/>
    <lineage>
        <taxon>Eukaryota</taxon>
        <taxon>Fungi</taxon>
        <taxon>Dikarya</taxon>
        <taxon>Basidiomycota</taxon>
        <taxon>Agaricomycotina</taxon>
        <taxon>Agaricomycetes</taxon>
        <taxon>Agaricomycetidae</taxon>
        <taxon>Agaricales</taxon>
        <taxon>Pleurotineae</taxon>
        <taxon>Stephanosporaceae</taxon>
        <taxon>Cristinia</taxon>
    </lineage>
</organism>
<feature type="signal peptide" evidence="2">
    <location>
        <begin position="1"/>
        <end position="19"/>
    </location>
</feature>
<evidence type="ECO:0000256" key="1">
    <source>
        <dbReference type="SAM" id="MobiDB-lite"/>
    </source>
</evidence>